<dbReference type="SMART" id="SM00478">
    <property type="entry name" value="ENDO3c"/>
    <property type="match status" value="1"/>
</dbReference>
<dbReference type="Pfam" id="PF00730">
    <property type="entry name" value="HhH-GPD"/>
    <property type="match status" value="1"/>
</dbReference>
<reference evidence="7 8" key="2">
    <citation type="submission" date="2019-01" db="EMBL/GenBank/DDBJ databases">
        <title>Tautonia sociabilis, a novel thermotolerant planctomycete of Isosphaeraceae family, isolated from a 4000 m deep subterranean habitat.</title>
        <authorList>
            <person name="Kovaleva O.L."/>
            <person name="Elcheninov A.G."/>
            <person name="Van Heerden E."/>
            <person name="Toshchakov S.V."/>
            <person name="Novikov A."/>
            <person name="Bonch-Osmolovskaya E.A."/>
            <person name="Kublanov I.V."/>
        </authorList>
    </citation>
    <scope>NUCLEOTIDE SEQUENCE [LARGE SCALE GENOMIC DNA]</scope>
    <source>
        <strain evidence="7 8">GM2012</strain>
    </source>
</reference>
<keyword evidence="4" id="KW-0227">DNA damage</keyword>
<protein>
    <recommendedName>
        <fullName evidence="3">DNA-3-methyladenine glycosylase II</fullName>
        <ecNumber evidence="3">3.2.2.21</ecNumber>
    </recommendedName>
</protein>
<name>A0A432MIM5_9BACT</name>
<evidence type="ECO:0000256" key="2">
    <source>
        <dbReference type="ARBA" id="ARBA00010817"/>
    </source>
</evidence>
<gene>
    <name evidence="7" type="ORF">TsocGM_13800</name>
</gene>
<accession>A0A432MIM5</accession>
<dbReference type="SUPFAM" id="SSF48150">
    <property type="entry name" value="DNA-glycosylase"/>
    <property type="match status" value="1"/>
</dbReference>
<keyword evidence="8" id="KW-1185">Reference proteome</keyword>
<evidence type="ECO:0000256" key="1">
    <source>
        <dbReference type="ARBA" id="ARBA00000086"/>
    </source>
</evidence>
<dbReference type="GO" id="GO:0006285">
    <property type="term" value="P:base-excision repair, AP site formation"/>
    <property type="evidence" value="ECO:0007669"/>
    <property type="project" value="TreeGrafter"/>
</dbReference>
<comment type="catalytic activity">
    <reaction evidence="1">
        <text>Hydrolysis of alkylated DNA, releasing 3-methyladenine, 3-methylguanine, 7-methylguanine and 7-methyladenine.</text>
        <dbReference type="EC" id="3.2.2.21"/>
    </reaction>
</comment>
<dbReference type="FunFam" id="1.10.340.30:FF:000004">
    <property type="entry name" value="DNA-3-methyladenine glycosylase II"/>
    <property type="match status" value="1"/>
</dbReference>
<keyword evidence="5" id="KW-0234">DNA repair</keyword>
<evidence type="ECO:0000313" key="7">
    <source>
        <dbReference type="EMBL" id="RUL87149.1"/>
    </source>
</evidence>
<dbReference type="InterPro" id="IPR051912">
    <property type="entry name" value="Alkylbase_DNA_Glycosylase/TA"/>
</dbReference>
<dbReference type="GO" id="GO:0032131">
    <property type="term" value="F:alkylated DNA binding"/>
    <property type="evidence" value="ECO:0007669"/>
    <property type="project" value="TreeGrafter"/>
</dbReference>
<dbReference type="GO" id="GO:0008725">
    <property type="term" value="F:DNA-3-methyladenine glycosylase activity"/>
    <property type="evidence" value="ECO:0007669"/>
    <property type="project" value="TreeGrafter"/>
</dbReference>
<comment type="similarity">
    <text evidence="2">Belongs to the alkylbase DNA glycosidase AlkA family.</text>
</comment>
<evidence type="ECO:0000256" key="3">
    <source>
        <dbReference type="ARBA" id="ARBA00012000"/>
    </source>
</evidence>
<evidence type="ECO:0000256" key="5">
    <source>
        <dbReference type="ARBA" id="ARBA00023204"/>
    </source>
</evidence>
<proteinExistence type="inferred from homology"/>
<dbReference type="EMBL" id="RYZH01000025">
    <property type="protein sequence ID" value="RUL87149.1"/>
    <property type="molecule type" value="Genomic_DNA"/>
</dbReference>
<dbReference type="AlphaFoldDB" id="A0A432MIM5"/>
<evidence type="ECO:0000256" key="4">
    <source>
        <dbReference type="ARBA" id="ARBA00022763"/>
    </source>
</evidence>
<dbReference type="InterPro" id="IPR011257">
    <property type="entry name" value="DNA_glycosylase"/>
</dbReference>
<dbReference type="PANTHER" id="PTHR43003:SF5">
    <property type="entry name" value="DNA-3-METHYLADENINE GLYCOSYLASE"/>
    <property type="match status" value="1"/>
</dbReference>
<dbReference type="InterPro" id="IPR003265">
    <property type="entry name" value="HhH-GPD_domain"/>
</dbReference>
<dbReference type="Gene3D" id="1.10.340.30">
    <property type="entry name" value="Hypothetical protein, domain 2"/>
    <property type="match status" value="1"/>
</dbReference>
<dbReference type="GO" id="GO:0032993">
    <property type="term" value="C:protein-DNA complex"/>
    <property type="evidence" value="ECO:0007669"/>
    <property type="project" value="TreeGrafter"/>
</dbReference>
<dbReference type="Proteomes" id="UP000280296">
    <property type="component" value="Unassembled WGS sequence"/>
</dbReference>
<dbReference type="OrthoDB" id="9785929at2"/>
<sequence length="234" mass="25560">MPSRRRSPSRTEPGGPEAGLLVDRVDPWADAVAHLRAIDPRWHPLIDRIGPCRLRPRRDRFGILVRAIIGQQISTKAASSINRRLLDLQGSDRHLPDSLLALGIDGLRSCGLSGVKAGYVRNLSEAVASGSVPLSRIGRLRDAEIVSLLTGIKGIGPWTAEMFLVFALNRPDVLSVGDLGVRAGIRSHFGLDALPTPRQCLDLAEPWRPFRSVAMWYLWRGLDSPPPAPSVQAP</sequence>
<dbReference type="GO" id="GO:0006307">
    <property type="term" value="P:DNA alkylation repair"/>
    <property type="evidence" value="ECO:0007669"/>
    <property type="project" value="TreeGrafter"/>
</dbReference>
<dbReference type="Gene3D" id="1.10.1670.40">
    <property type="match status" value="1"/>
</dbReference>
<dbReference type="PANTHER" id="PTHR43003">
    <property type="entry name" value="DNA-3-METHYLADENINE GLYCOSYLASE"/>
    <property type="match status" value="1"/>
</dbReference>
<organism evidence="7 8">
    <name type="scientific">Tautonia sociabilis</name>
    <dbReference type="NCBI Taxonomy" id="2080755"/>
    <lineage>
        <taxon>Bacteria</taxon>
        <taxon>Pseudomonadati</taxon>
        <taxon>Planctomycetota</taxon>
        <taxon>Planctomycetia</taxon>
        <taxon>Isosphaerales</taxon>
        <taxon>Isosphaeraceae</taxon>
        <taxon>Tautonia</taxon>
    </lineage>
</organism>
<comment type="caution">
    <text evidence="7">The sequence shown here is derived from an EMBL/GenBank/DDBJ whole genome shotgun (WGS) entry which is preliminary data.</text>
</comment>
<evidence type="ECO:0000313" key="8">
    <source>
        <dbReference type="Proteomes" id="UP000280296"/>
    </source>
</evidence>
<evidence type="ECO:0000259" key="6">
    <source>
        <dbReference type="SMART" id="SM00478"/>
    </source>
</evidence>
<dbReference type="RefSeq" id="WP_126726055.1">
    <property type="nucleotide sequence ID" value="NZ_RYZH01000025.1"/>
</dbReference>
<dbReference type="EC" id="3.2.2.21" evidence="3"/>
<feature type="domain" description="HhH-GPD" evidence="6">
    <location>
        <begin position="69"/>
        <end position="223"/>
    </location>
</feature>
<dbReference type="CDD" id="cd00056">
    <property type="entry name" value="ENDO3c"/>
    <property type="match status" value="1"/>
</dbReference>
<reference evidence="7 8" key="1">
    <citation type="submission" date="2018-12" db="EMBL/GenBank/DDBJ databases">
        <authorList>
            <person name="Toschakov S.V."/>
        </authorList>
    </citation>
    <scope>NUCLEOTIDE SEQUENCE [LARGE SCALE GENOMIC DNA]</scope>
    <source>
        <strain evidence="7 8">GM2012</strain>
    </source>
</reference>
<dbReference type="GO" id="GO:0043916">
    <property type="term" value="F:DNA-7-methylguanine glycosylase activity"/>
    <property type="evidence" value="ECO:0007669"/>
    <property type="project" value="TreeGrafter"/>
</dbReference>